<evidence type="ECO:0000313" key="3">
    <source>
        <dbReference type="Proteomes" id="UP000077115"/>
    </source>
</evidence>
<feature type="transmembrane region" description="Helical" evidence="1">
    <location>
        <begin position="345"/>
        <end position="367"/>
    </location>
</feature>
<reference evidence="2 3" key="1">
    <citation type="submission" date="2006-10" db="EMBL/GenBank/DDBJ databases">
        <title>The Genome Sequence of Batrachochytrium dendrobatidis JEL423.</title>
        <authorList>
            <consortium name="The Broad Institute Genome Sequencing Platform"/>
            <person name="Birren B."/>
            <person name="Lander E."/>
            <person name="Galagan J."/>
            <person name="Cuomo C."/>
            <person name="Devon K."/>
            <person name="Jaffe D."/>
            <person name="Butler J."/>
            <person name="Alvarez P."/>
            <person name="Gnerre S."/>
            <person name="Grabherr M."/>
            <person name="Kleber M."/>
            <person name="Mauceli E."/>
            <person name="Brockman W."/>
            <person name="Young S."/>
            <person name="LaButti K."/>
            <person name="Sykes S."/>
            <person name="DeCaprio D."/>
            <person name="Crawford M."/>
            <person name="Koehrsen M."/>
            <person name="Engels R."/>
            <person name="Montgomery P."/>
            <person name="Pearson M."/>
            <person name="Howarth C."/>
            <person name="Larson L."/>
            <person name="White J."/>
            <person name="O'Leary S."/>
            <person name="Kodira C."/>
            <person name="Zeng Q."/>
            <person name="Yandava C."/>
            <person name="Alvarado L."/>
            <person name="Longcore J."/>
            <person name="James T."/>
        </authorList>
    </citation>
    <scope>NUCLEOTIDE SEQUENCE [LARGE SCALE GENOMIC DNA]</scope>
    <source>
        <strain evidence="2 3">JEL423</strain>
    </source>
</reference>
<name>A0A177WD34_BATDL</name>
<keyword evidence="1" id="KW-1133">Transmembrane helix</keyword>
<keyword evidence="1" id="KW-0472">Membrane</keyword>
<organism evidence="2 3">
    <name type="scientific">Batrachochytrium dendrobatidis (strain JEL423)</name>
    <dbReference type="NCBI Taxonomy" id="403673"/>
    <lineage>
        <taxon>Eukaryota</taxon>
        <taxon>Fungi</taxon>
        <taxon>Fungi incertae sedis</taxon>
        <taxon>Chytridiomycota</taxon>
        <taxon>Chytridiomycota incertae sedis</taxon>
        <taxon>Chytridiomycetes</taxon>
        <taxon>Rhizophydiales</taxon>
        <taxon>Rhizophydiales incertae sedis</taxon>
        <taxon>Batrachochytrium</taxon>
    </lineage>
</organism>
<protein>
    <submittedName>
        <fullName evidence="2">Uncharacterized protein</fullName>
    </submittedName>
</protein>
<sequence>MGKGTLAIASVFIGVGTLMVLQMGCEPYNRPLINQCSVSDLLQRDPNELPPFYRTGLPVVDNIGCFLTTFFNDAKSSDLNIFILRSVASSAMAFFIIAAIESTRTTSRLFARWYLAVAVIAQGFGMCVASTLLWLPSLMMGYSGKNKHGALRSGIVWTIAILQLIPTIAVLIMIEGPSNIDTLAFTVFVFTYAPIVMPLVWIPVGLLLYIIYGPVHTIPNAMRTGSRVAHVLYEVLSVASAVYWLYSLWALVFPLNILPSAILPTTLSQFTSLLQSSWSIESISAAFMSIEQVQSTELMSIFDDIVRTAIHPTGKELVGFFLGVDLLVVWLAMILWSGVEDGICTSLRMVVGGIVFGPGASIFSYAARRETRLGGLNHSAYAKSKIE</sequence>
<feature type="transmembrane region" description="Helical" evidence="1">
    <location>
        <begin position="186"/>
        <end position="211"/>
    </location>
</feature>
<feature type="transmembrane region" description="Helical" evidence="1">
    <location>
        <begin position="231"/>
        <end position="252"/>
    </location>
</feature>
<dbReference type="AlphaFoldDB" id="A0A177WD34"/>
<feature type="transmembrane region" description="Helical" evidence="1">
    <location>
        <begin position="112"/>
        <end position="135"/>
    </location>
</feature>
<reference evidence="2 3" key="2">
    <citation type="submission" date="2016-05" db="EMBL/GenBank/DDBJ databases">
        <title>Lineage-specific infection strategies underlie the spectrum of fungal disease in amphibians.</title>
        <authorList>
            <person name="Cuomo C.A."/>
            <person name="Farrer R.A."/>
            <person name="James T."/>
            <person name="Longcore J."/>
            <person name="Birren B."/>
        </authorList>
    </citation>
    <scope>NUCLEOTIDE SEQUENCE [LARGE SCALE GENOMIC DNA]</scope>
    <source>
        <strain evidence="2 3">JEL423</strain>
    </source>
</reference>
<feature type="transmembrane region" description="Helical" evidence="1">
    <location>
        <begin position="82"/>
        <end position="100"/>
    </location>
</feature>
<feature type="transmembrane region" description="Helical" evidence="1">
    <location>
        <begin position="317"/>
        <end position="339"/>
    </location>
</feature>
<proteinExistence type="predicted"/>
<dbReference type="OrthoDB" id="2155462at2759"/>
<accession>A0A177WD34</accession>
<dbReference type="Proteomes" id="UP000077115">
    <property type="component" value="Unassembled WGS sequence"/>
</dbReference>
<evidence type="ECO:0000256" key="1">
    <source>
        <dbReference type="SAM" id="Phobius"/>
    </source>
</evidence>
<evidence type="ECO:0000313" key="2">
    <source>
        <dbReference type="EMBL" id="OAJ38017.1"/>
    </source>
</evidence>
<dbReference type="EMBL" id="DS022301">
    <property type="protein sequence ID" value="OAJ38017.1"/>
    <property type="molecule type" value="Genomic_DNA"/>
</dbReference>
<feature type="transmembrane region" description="Helical" evidence="1">
    <location>
        <begin position="6"/>
        <end position="25"/>
    </location>
</feature>
<gene>
    <name evidence="2" type="ORF">BDEG_21986</name>
</gene>
<dbReference type="VEuPathDB" id="FungiDB:BDEG_21986"/>
<keyword evidence="1" id="KW-0812">Transmembrane</keyword>
<feature type="transmembrane region" description="Helical" evidence="1">
    <location>
        <begin position="155"/>
        <end position="174"/>
    </location>
</feature>